<comment type="caution">
    <text evidence="1">The sequence shown here is derived from an EMBL/GenBank/DDBJ whole genome shotgun (WGS) entry which is preliminary data.</text>
</comment>
<evidence type="ECO:0000313" key="1">
    <source>
        <dbReference type="EMBL" id="GAG78872.1"/>
    </source>
</evidence>
<protein>
    <submittedName>
        <fullName evidence="1">Uncharacterized protein</fullName>
    </submittedName>
</protein>
<sequence>MKKYKNRKVIWKRMDTESLLTDDERGMFHT</sequence>
<organism evidence="1">
    <name type="scientific">marine sediment metagenome</name>
    <dbReference type="NCBI Taxonomy" id="412755"/>
    <lineage>
        <taxon>unclassified sequences</taxon>
        <taxon>metagenomes</taxon>
        <taxon>ecological metagenomes</taxon>
    </lineage>
</organism>
<gene>
    <name evidence="1" type="ORF">S01H4_25696</name>
</gene>
<reference evidence="1" key="1">
    <citation type="journal article" date="2014" name="Front. Microbiol.">
        <title>High frequency of phylogenetically diverse reductive dehalogenase-homologous genes in deep subseafloor sedimentary metagenomes.</title>
        <authorList>
            <person name="Kawai M."/>
            <person name="Futagami T."/>
            <person name="Toyoda A."/>
            <person name="Takaki Y."/>
            <person name="Nishi S."/>
            <person name="Hori S."/>
            <person name="Arai W."/>
            <person name="Tsubouchi T."/>
            <person name="Morono Y."/>
            <person name="Uchiyama I."/>
            <person name="Ito T."/>
            <person name="Fujiyama A."/>
            <person name="Inagaki F."/>
            <person name="Takami H."/>
        </authorList>
    </citation>
    <scope>NUCLEOTIDE SEQUENCE</scope>
    <source>
        <strain evidence="1">Expedition CK06-06</strain>
    </source>
</reference>
<dbReference type="EMBL" id="BART01012263">
    <property type="protein sequence ID" value="GAG78872.1"/>
    <property type="molecule type" value="Genomic_DNA"/>
</dbReference>
<name>X1BCC2_9ZZZZ</name>
<feature type="non-terminal residue" evidence="1">
    <location>
        <position position="30"/>
    </location>
</feature>
<accession>X1BCC2</accession>
<proteinExistence type="predicted"/>
<dbReference type="AlphaFoldDB" id="X1BCC2"/>